<name>A0ABR3VXW0_9PEZI</name>
<evidence type="ECO:0000256" key="1">
    <source>
        <dbReference type="SAM" id="MobiDB-lite"/>
    </source>
</evidence>
<evidence type="ECO:0000313" key="3">
    <source>
        <dbReference type="Proteomes" id="UP001583177"/>
    </source>
</evidence>
<feature type="compositionally biased region" description="Low complexity" evidence="1">
    <location>
        <begin position="79"/>
        <end position="100"/>
    </location>
</feature>
<dbReference type="EMBL" id="JAWRVE010000228">
    <property type="protein sequence ID" value="KAL1847996.1"/>
    <property type="molecule type" value="Genomic_DNA"/>
</dbReference>
<organism evidence="2 3">
    <name type="scientific">Diaporthe australafricana</name>
    <dbReference type="NCBI Taxonomy" id="127596"/>
    <lineage>
        <taxon>Eukaryota</taxon>
        <taxon>Fungi</taxon>
        <taxon>Dikarya</taxon>
        <taxon>Ascomycota</taxon>
        <taxon>Pezizomycotina</taxon>
        <taxon>Sordariomycetes</taxon>
        <taxon>Sordariomycetidae</taxon>
        <taxon>Diaporthales</taxon>
        <taxon>Diaporthaceae</taxon>
        <taxon>Diaporthe</taxon>
    </lineage>
</organism>
<keyword evidence="3" id="KW-1185">Reference proteome</keyword>
<feature type="region of interest" description="Disordered" evidence="1">
    <location>
        <begin position="41"/>
        <end position="143"/>
    </location>
</feature>
<comment type="caution">
    <text evidence="2">The sequence shown here is derived from an EMBL/GenBank/DDBJ whole genome shotgun (WGS) entry which is preliminary data.</text>
</comment>
<protein>
    <submittedName>
        <fullName evidence="2">Uncharacterized protein</fullName>
    </submittedName>
</protein>
<dbReference type="Proteomes" id="UP001583177">
    <property type="component" value="Unassembled WGS sequence"/>
</dbReference>
<reference evidence="2 3" key="1">
    <citation type="journal article" date="2024" name="IMA Fungus">
        <title>IMA Genome - F19 : A genome assembly and annotation guide to empower mycologists, including annotated draft genome sequences of Ceratocystis pirilliformis, Diaporthe australafricana, Fusarium ophioides, Paecilomyces lecythidis, and Sporothrix stenoceras.</title>
        <authorList>
            <person name="Aylward J."/>
            <person name="Wilson A.M."/>
            <person name="Visagie C.M."/>
            <person name="Spraker J."/>
            <person name="Barnes I."/>
            <person name="Buitendag C."/>
            <person name="Ceriani C."/>
            <person name="Del Mar Angel L."/>
            <person name="du Plessis D."/>
            <person name="Fuchs T."/>
            <person name="Gasser K."/>
            <person name="Kramer D."/>
            <person name="Li W."/>
            <person name="Munsamy K."/>
            <person name="Piso A."/>
            <person name="Price J.L."/>
            <person name="Sonnekus B."/>
            <person name="Thomas C."/>
            <person name="van der Nest A."/>
            <person name="van Dijk A."/>
            <person name="van Heerden A."/>
            <person name="van Vuuren N."/>
            <person name="Yilmaz N."/>
            <person name="Duong T.A."/>
            <person name="van der Merwe N.A."/>
            <person name="Wingfield M.J."/>
            <person name="Wingfield B.D."/>
        </authorList>
    </citation>
    <scope>NUCLEOTIDE SEQUENCE [LARGE SCALE GENOMIC DNA]</scope>
    <source>
        <strain evidence="2 3">CMW 18300</strain>
    </source>
</reference>
<evidence type="ECO:0000313" key="2">
    <source>
        <dbReference type="EMBL" id="KAL1847996.1"/>
    </source>
</evidence>
<proteinExistence type="predicted"/>
<feature type="compositionally biased region" description="Acidic residues" evidence="1">
    <location>
        <begin position="128"/>
        <end position="137"/>
    </location>
</feature>
<accession>A0ABR3VXW0</accession>
<gene>
    <name evidence="2" type="ORF">Daus18300_013756</name>
</gene>
<sequence length="143" mass="15575">MTSNTTNLGSEAGDKMRATTASIQRINSAFEWNDVTLKSLDDDDARSSNAQQSAVRRDQQLVGRLTKQANRQPRKRKQQAGSTQSAGTASSAASRPSTRPAAKKQRVGATRSINQLPPVDLTIRDVVGDDDGEEEVHDEIVKR</sequence>